<name>A0A9X3CQP6_9VIBR</name>
<proteinExistence type="predicted"/>
<organism evidence="1 2">
    <name type="scientific">Vibrio qingdaonensis</name>
    <dbReference type="NCBI Taxonomy" id="2829491"/>
    <lineage>
        <taxon>Bacteria</taxon>
        <taxon>Pseudomonadati</taxon>
        <taxon>Pseudomonadota</taxon>
        <taxon>Gammaproteobacteria</taxon>
        <taxon>Vibrionales</taxon>
        <taxon>Vibrionaceae</taxon>
        <taxon>Vibrio</taxon>
    </lineage>
</organism>
<dbReference type="Pfam" id="PF06853">
    <property type="entry name" value="DUF1249"/>
    <property type="match status" value="1"/>
</dbReference>
<dbReference type="InterPro" id="IPR009659">
    <property type="entry name" value="DUF1249"/>
</dbReference>
<dbReference type="PANTHER" id="PTHR38774">
    <property type="entry name" value="CYTOPLASMIC PROTEIN-RELATED"/>
    <property type="match status" value="1"/>
</dbReference>
<protein>
    <submittedName>
        <fullName evidence="1">DUF1249 family protein</fullName>
    </submittedName>
</protein>
<gene>
    <name evidence="1" type="ORF">MD535_18420</name>
</gene>
<evidence type="ECO:0000313" key="2">
    <source>
        <dbReference type="Proteomes" id="UP001155587"/>
    </source>
</evidence>
<keyword evidence="2" id="KW-1185">Reference proteome</keyword>
<dbReference type="EMBL" id="JAKRRY010000029">
    <property type="protein sequence ID" value="MCW8347966.1"/>
    <property type="molecule type" value="Genomic_DNA"/>
</dbReference>
<dbReference type="RefSeq" id="WP_265676521.1">
    <property type="nucleotide sequence ID" value="NZ_JAKRRY010000029.1"/>
</dbReference>
<sequence length="150" mass="17518">MATTRHIDGKAYHVDLAELMRVYETNYAKLNRLIPTDPIVGDVRCYQAGSLTYQLEIIEVTKYTTLVEICQDDELPVFPLPKMVVRLYHDAKVAEVCHCEQTARVKARYDYPNTKMLQKDEKFQFNQFLSDWLTFCLKNGISRAPIMYRS</sequence>
<dbReference type="Proteomes" id="UP001155587">
    <property type="component" value="Unassembled WGS sequence"/>
</dbReference>
<dbReference type="NCBIfam" id="NF008267">
    <property type="entry name" value="PRK11039.1"/>
    <property type="match status" value="1"/>
</dbReference>
<reference evidence="1" key="1">
    <citation type="submission" date="2022-02" db="EMBL/GenBank/DDBJ databases">
        <title>Vibrio sp. nov, a new bacterium isolated from seawater.</title>
        <authorList>
            <person name="Yuan Y."/>
        </authorList>
    </citation>
    <scope>NUCLEOTIDE SEQUENCE</scope>
    <source>
        <strain evidence="1">ZSDZ65</strain>
    </source>
</reference>
<accession>A0A9X3CQP6</accession>
<comment type="caution">
    <text evidence="1">The sequence shown here is derived from an EMBL/GenBank/DDBJ whole genome shotgun (WGS) entry which is preliminary data.</text>
</comment>
<dbReference type="PANTHER" id="PTHR38774:SF1">
    <property type="entry name" value="CYTOPLASMIC PROTEIN"/>
    <property type="match status" value="1"/>
</dbReference>
<evidence type="ECO:0000313" key="1">
    <source>
        <dbReference type="EMBL" id="MCW8347966.1"/>
    </source>
</evidence>
<dbReference type="AlphaFoldDB" id="A0A9X3CQP6"/>